<keyword evidence="5 8" id="KW-0067">ATP-binding</keyword>
<evidence type="ECO:0000256" key="7">
    <source>
        <dbReference type="ARBA" id="ARBA00023125"/>
    </source>
</evidence>
<dbReference type="CDD" id="cd06571">
    <property type="entry name" value="Bac_DnaA_C"/>
    <property type="match status" value="1"/>
</dbReference>
<evidence type="ECO:0000256" key="8">
    <source>
        <dbReference type="HAMAP-Rule" id="MF_00377"/>
    </source>
</evidence>
<dbReference type="GO" id="GO:0006275">
    <property type="term" value="P:regulation of DNA replication"/>
    <property type="evidence" value="ECO:0007669"/>
    <property type="project" value="UniProtKB-UniRule"/>
</dbReference>
<feature type="binding site" evidence="8">
    <location>
        <position position="163"/>
    </location>
    <ligand>
        <name>ATP</name>
        <dbReference type="ChEBI" id="CHEBI:30616"/>
    </ligand>
</feature>
<comment type="function">
    <text evidence="8 10">Plays an essential role in the initiation and regulation of chromosomal replication. ATP-DnaA binds to the origin of replication (oriC) to initiate formation of the DNA replication initiation complex once per cell cycle. Binds the DnaA box (a 9 base pair repeat at the origin) and separates the double-stranded (ds)DNA. Forms a right-handed helical filament on oriC DNA; dsDNA binds to the exterior of the filament while single-stranded (ss)DNA is stabiized in the filament's interior. The ATP-DnaA-oriC complex binds and stabilizes one strand of the AT-rich DNA unwinding element (DUE), permitting loading of DNA polymerase. After initiation quickly degrades to an ADP-DnaA complex that is not apt for DNA replication. Binds acidic phospholipids.</text>
</comment>
<dbReference type="Pfam" id="PF11638">
    <property type="entry name" value="DnaA_N"/>
    <property type="match status" value="1"/>
</dbReference>
<dbReference type="PRINTS" id="PR00051">
    <property type="entry name" value="DNAA"/>
</dbReference>
<dbReference type="FunFam" id="1.10.8.60:FF:000003">
    <property type="entry name" value="Chromosomal replication initiator protein DnaA"/>
    <property type="match status" value="1"/>
</dbReference>
<dbReference type="SUPFAM" id="SSF52540">
    <property type="entry name" value="P-loop containing nucleoside triphosphate hydrolases"/>
    <property type="match status" value="1"/>
</dbReference>
<evidence type="ECO:0000256" key="6">
    <source>
        <dbReference type="ARBA" id="ARBA00023121"/>
    </source>
</evidence>
<evidence type="ECO:0000256" key="9">
    <source>
        <dbReference type="NCBIfam" id="TIGR00362"/>
    </source>
</evidence>
<dbReference type="Gene3D" id="3.40.50.300">
    <property type="entry name" value="P-loop containing nucleotide triphosphate hydrolases"/>
    <property type="match status" value="1"/>
</dbReference>
<organism evidence="15 16">
    <name type="scientific">Stenotrophobium rhamnosiphilum</name>
    <dbReference type="NCBI Taxonomy" id="2029166"/>
    <lineage>
        <taxon>Bacteria</taxon>
        <taxon>Pseudomonadati</taxon>
        <taxon>Pseudomonadota</taxon>
        <taxon>Gammaproteobacteria</taxon>
        <taxon>Nevskiales</taxon>
        <taxon>Nevskiaceae</taxon>
        <taxon>Stenotrophobium</taxon>
    </lineage>
</organism>
<dbReference type="GO" id="GO:0008289">
    <property type="term" value="F:lipid binding"/>
    <property type="evidence" value="ECO:0007669"/>
    <property type="project" value="UniProtKB-KW"/>
</dbReference>
<evidence type="ECO:0000256" key="5">
    <source>
        <dbReference type="ARBA" id="ARBA00022840"/>
    </source>
</evidence>
<dbReference type="GO" id="GO:0006270">
    <property type="term" value="P:DNA replication initiation"/>
    <property type="evidence" value="ECO:0007669"/>
    <property type="project" value="UniProtKB-UniRule"/>
</dbReference>
<feature type="binding site" evidence="8">
    <location>
        <position position="161"/>
    </location>
    <ligand>
        <name>ATP</name>
        <dbReference type="ChEBI" id="CHEBI:30616"/>
    </ligand>
</feature>
<comment type="domain">
    <text evidence="8">Domain I is involved in oligomerization and binding regulators, domain II is flexibile and of varying length in different bacteria, domain III forms the AAA+ region, while domain IV binds dsDNA.</text>
</comment>
<accession>A0A2T5MFQ2</accession>
<keyword evidence="2 8" id="KW-0963">Cytoplasm</keyword>
<dbReference type="InterPro" id="IPR027417">
    <property type="entry name" value="P-loop_NTPase"/>
</dbReference>
<dbReference type="Gene3D" id="3.30.300.180">
    <property type="match status" value="1"/>
</dbReference>
<protein>
    <recommendedName>
        <fullName evidence="8 9">Chromosomal replication initiator protein DnaA</fullName>
    </recommendedName>
</protein>
<dbReference type="HAMAP" id="MF_00377">
    <property type="entry name" value="DnaA_bact"/>
    <property type="match status" value="1"/>
</dbReference>
<dbReference type="FunFam" id="3.40.50.300:FF:000668">
    <property type="entry name" value="Chromosomal replication initiator protein DnaA"/>
    <property type="match status" value="1"/>
</dbReference>
<dbReference type="PROSITE" id="PS01008">
    <property type="entry name" value="DNAA"/>
    <property type="match status" value="1"/>
</dbReference>
<dbReference type="PANTHER" id="PTHR30050">
    <property type="entry name" value="CHROMOSOMAL REPLICATION INITIATOR PROTEIN DNAA"/>
    <property type="match status" value="1"/>
</dbReference>
<gene>
    <name evidence="8" type="primary">dnaA</name>
    <name evidence="15" type="ORF">CJD38_08535</name>
</gene>
<feature type="domain" description="AAA+ ATPase" evidence="13">
    <location>
        <begin position="150"/>
        <end position="280"/>
    </location>
</feature>
<dbReference type="RefSeq" id="WP_107939922.1">
    <property type="nucleotide sequence ID" value="NZ_QANS01000003.1"/>
</dbReference>
<evidence type="ECO:0000256" key="2">
    <source>
        <dbReference type="ARBA" id="ARBA00022490"/>
    </source>
</evidence>
<dbReference type="InterPro" id="IPR020591">
    <property type="entry name" value="Chromosome_initiator_DnaA-like"/>
</dbReference>
<evidence type="ECO:0000256" key="4">
    <source>
        <dbReference type="ARBA" id="ARBA00022741"/>
    </source>
</evidence>
<dbReference type="Pfam" id="PF08299">
    <property type="entry name" value="Bac_DnaA_C"/>
    <property type="match status" value="1"/>
</dbReference>
<dbReference type="EMBL" id="QANS01000003">
    <property type="protein sequence ID" value="PTU31379.1"/>
    <property type="molecule type" value="Genomic_DNA"/>
</dbReference>
<dbReference type="SUPFAM" id="SSF48295">
    <property type="entry name" value="TrpR-like"/>
    <property type="match status" value="1"/>
</dbReference>
<feature type="region of interest" description="Domain III, AAA+ region" evidence="8">
    <location>
        <begin position="117"/>
        <end position="333"/>
    </location>
</feature>
<dbReference type="Proteomes" id="UP000244248">
    <property type="component" value="Unassembled WGS sequence"/>
</dbReference>
<evidence type="ECO:0000256" key="3">
    <source>
        <dbReference type="ARBA" id="ARBA00022705"/>
    </source>
</evidence>
<comment type="caution">
    <text evidence="8">Lacks conserved residue(s) required for the propagation of feature annotation.</text>
</comment>
<dbReference type="NCBIfam" id="TIGR00362">
    <property type="entry name" value="DnaA"/>
    <property type="match status" value="1"/>
</dbReference>
<proteinExistence type="inferred from homology"/>
<dbReference type="InterPro" id="IPR013317">
    <property type="entry name" value="DnaA_dom"/>
</dbReference>
<feature type="region of interest" description="Disordered" evidence="12">
    <location>
        <begin position="82"/>
        <end position="101"/>
    </location>
</feature>
<sequence>MYTEDIWTQCVRWLEGELPDKDINTWIRPLHPVASRERLLLLAPNRIVLDRVKADFLAPIRRAVKASAGDEAPEVELAVGAAEQARAPDPEPTAPRKMSAPVSTSSIDEVPAAFTANLNPQFTLENFIEGKSNAHARAAAQHVVETPGAAYNPLLIYGQSGLGKTHLMHSVGNAVMRRTGRARIAYLGAEQWMNHMVMAIRHGRADEFRSFFRSVDALLIDDIQFFANKERTQEEFFHTFNALIDNRKQIVLTCDRYPKDVDGIDERLKSRFTWGLSVAVEPPELETRVAILLAKAEQNKVRLPEDVAFFVAQRIRSNVRDLEGALATLSATARLRGEPLTVEFARSTLKDRLAAYERMVTMDNIKRTVSTYYNIRLTDLSSPRRTRSLARPRQIAMALSKELTQHSLPEIGEAFGKDHTTVLHACRKVAELRHEDLKIREDYENLLRQLGY</sequence>
<evidence type="ECO:0000259" key="13">
    <source>
        <dbReference type="SMART" id="SM00382"/>
    </source>
</evidence>
<dbReference type="SMART" id="SM00760">
    <property type="entry name" value="Bac_DnaA_C"/>
    <property type="match status" value="1"/>
</dbReference>
<evidence type="ECO:0000256" key="12">
    <source>
        <dbReference type="SAM" id="MobiDB-lite"/>
    </source>
</evidence>
<dbReference type="GO" id="GO:0005737">
    <property type="term" value="C:cytoplasm"/>
    <property type="evidence" value="ECO:0007669"/>
    <property type="project" value="UniProtKB-SubCell"/>
</dbReference>
<dbReference type="InterPro" id="IPR024633">
    <property type="entry name" value="DnaA_N_dom"/>
</dbReference>
<name>A0A2T5MFQ2_9GAMM</name>
<feature type="domain" description="Chromosomal replication initiator DnaA C-terminal" evidence="14">
    <location>
        <begin position="361"/>
        <end position="429"/>
    </location>
</feature>
<feature type="binding site" evidence="8">
    <location>
        <position position="164"/>
    </location>
    <ligand>
        <name>ATP</name>
        <dbReference type="ChEBI" id="CHEBI:30616"/>
    </ligand>
</feature>
<dbReference type="InterPro" id="IPR038454">
    <property type="entry name" value="DnaA_N_sf"/>
</dbReference>
<evidence type="ECO:0000313" key="15">
    <source>
        <dbReference type="EMBL" id="PTU31379.1"/>
    </source>
</evidence>
<dbReference type="GO" id="GO:0003688">
    <property type="term" value="F:DNA replication origin binding"/>
    <property type="evidence" value="ECO:0007669"/>
    <property type="project" value="UniProtKB-UniRule"/>
</dbReference>
<dbReference type="AlphaFoldDB" id="A0A2T5MFQ2"/>
<dbReference type="OrthoDB" id="9807019at2"/>
<keyword evidence="3 8" id="KW-0235">DNA replication</keyword>
<dbReference type="PANTHER" id="PTHR30050:SF2">
    <property type="entry name" value="CHROMOSOMAL REPLICATION INITIATOR PROTEIN DNAA"/>
    <property type="match status" value="1"/>
</dbReference>
<dbReference type="Gene3D" id="1.10.1750.10">
    <property type="match status" value="1"/>
</dbReference>
<keyword evidence="4 8" id="KW-0547">Nucleotide-binding</keyword>
<feature type="binding site" evidence="8">
    <location>
        <position position="165"/>
    </location>
    <ligand>
        <name>ATP</name>
        <dbReference type="ChEBI" id="CHEBI:30616"/>
    </ligand>
</feature>
<dbReference type="InterPro" id="IPR010921">
    <property type="entry name" value="Trp_repressor/repl_initiator"/>
</dbReference>
<keyword evidence="16" id="KW-1185">Reference proteome</keyword>
<feature type="region of interest" description="Domain IV, binds dsDNA" evidence="8">
    <location>
        <begin position="334"/>
        <end position="452"/>
    </location>
</feature>
<dbReference type="CDD" id="cd00009">
    <property type="entry name" value="AAA"/>
    <property type="match status" value="1"/>
</dbReference>
<dbReference type="SMART" id="SM00382">
    <property type="entry name" value="AAA"/>
    <property type="match status" value="1"/>
</dbReference>
<dbReference type="InterPro" id="IPR013159">
    <property type="entry name" value="DnaA_C"/>
</dbReference>
<evidence type="ECO:0000256" key="10">
    <source>
        <dbReference type="RuleBase" id="RU000577"/>
    </source>
</evidence>
<feature type="region of interest" description="Domain I, interacts with DnaA modulators" evidence="8">
    <location>
        <begin position="1"/>
        <end position="87"/>
    </location>
</feature>
<evidence type="ECO:0000313" key="16">
    <source>
        <dbReference type="Proteomes" id="UP000244248"/>
    </source>
</evidence>
<evidence type="ECO:0000256" key="11">
    <source>
        <dbReference type="RuleBase" id="RU004227"/>
    </source>
</evidence>
<keyword evidence="7 8" id="KW-0238">DNA-binding</keyword>
<dbReference type="InterPro" id="IPR003593">
    <property type="entry name" value="AAA+_ATPase"/>
</dbReference>
<evidence type="ECO:0000256" key="1">
    <source>
        <dbReference type="ARBA" id="ARBA00006583"/>
    </source>
</evidence>
<reference evidence="15 16" key="1">
    <citation type="submission" date="2018-04" db="EMBL/GenBank/DDBJ databases">
        <title>Novel species isolated from glacier.</title>
        <authorList>
            <person name="Liu Q."/>
            <person name="Xin Y.-H."/>
        </authorList>
    </citation>
    <scope>NUCLEOTIDE SEQUENCE [LARGE SCALE GENOMIC DNA]</scope>
    <source>
        <strain evidence="15 16">GT1R17</strain>
    </source>
</reference>
<dbReference type="Pfam" id="PF00308">
    <property type="entry name" value="Bac_DnaA"/>
    <property type="match status" value="1"/>
</dbReference>
<evidence type="ECO:0000259" key="14">
    <source>
        <dbReference type="SMART" id="SM00760"/>
    </source>
</evidence>
<dbReference type="GO" id="GO:0005524">
    <property type="term" value="F:ATP binding"/>
    <property type="evidence" value="ECO:0007669"/>
    <property type="project" value="UniProtKB-UniRule"/>
</dbReference>
<dbReference type="InterPro" id="IPR001957">
    <property type="entry name" value="Chromosome_initiator_DnaA"/>
</dbReference>
<comment type="caution">
    <text evidence="15">The sequence shown here is derived from an EMBL/GenBank/DDBJ whole genome shotgun (WGS) entry which is preliminary data.</text>
</comment>
<comment type="subcellular location">
    <subcellularLocation>
        <location evidence="8">Cytoplasm</location>
    </subcellularLocation>
</comment>
<dbReference type="InterPro" id="IPR018312">
    <property type="entry name" value="Chromosome_initiator_DnaA_CS"/>
</dbReference>
<dbReference type="Gene3D" id="1.10.8.60">
    <property type="match status" value="1"/>
</dbReference>
<comment type="similarity">
    <text evidence="1 8 11">Belongs to the DnaA family.</text>
</comment>
<keyword evidence="6 8" id="KW-0446">Lipid-binding</keyword>
<dbReference type="GO" id="GO:0005886">
    <property type="term" value="C:plasma membrane"/>
    <property type="evidence" value="ECO:0007669"/>
    <property type="project" value="TreeGrafter"/>
</dbReference>
<comment type="subunit">
    <text evidence="8">Oligomerizes as a right-handed, spiral filament on DNA at oriC.</text>
</comment>